<reference evidence="4" key="1">
    <citation type="journal article" date="2002" name="Science">
        <title>The draft genome of Ciona intestinalis: insights into chordate and vertebrate origins.</title>
        <authorList>
            <person name="Dehal P."/>
            <person name="Satou Y."/>
            <person name="Campbell R.K."/>
            <person name="Chapman J."/>
            <person name="Degnan B."/>
            <person name="De Tomaso A."/>
            <person name="Davidson B."/>
            <person name="Di Gregorio A."/>
            <person name="Gelpke M."/>
            <person name="Goodstein D.M."/>
            <person name="Harafuji N."/>
            <person name="Hastings K.E."/>
            <person name="Ho I."/>
            <person name="Hotta K."/>
            <person name="Huang W."/>
            <person name="Kawashima T."/>
            <person name="Lemaire P."/>
            <person name="Martinez D."/>
            <person name="Meinertzhagen I.A."/>
            <person name="Necula S."/>
            <person name="Nonaka M."/>
            <person name="Putnam N."/>
            <person name="Rash S."/>
            <person name="Saiga H."/>
            <person name="Satake M."/>
            <person name="Terry A."/>
            <person name="Yamada L."/>
            <person name="Wang H.G."/>
            <person name="Awazu S."/>
            <person name="Azumi K."/>
            <person name="Boore J."/>
            <person name="Branno M."/>
            <person name="Chin-Bow S."/>
            <person name="DeSantis R."/>
            <person name="Doyle S."/>
            <person name="Francino P."/>
            <person name="Keys D.N."/>
            <person name="Haga S."/>
            <person name="Hayashi H."/>
            <person name="Hino K."/>
            <person name="Imai K.S."/>
            <person name="Inaba K."/>
            <person name="Kano S."/>
            <person name="Kobayashi K."/>
            <person name="Kobayashi M."/>
            <person name="Lee B.I."/>
            <person name="Makabe K.W."/>
            <person name="Manohar C."/>
            <person name="Matassi G."/>
            <person name="Medina M."/>
            <person name="Mochizuki Y."/>
            <person name="Mount S."/>
            <person name="Morishita T."/>
            <person name="Miura S."/>
            <person name="Nakayama A."/>
            <person name="Nishizaka S."/>
            <person name="Nomoto H."/>
            <person name="Ohta F."/>
            <person name="Oishi K."/>
            <person name="Rigoutsos I."/>
            <person name="Sano M."/>
            <person name="Sasaki A."/>
            <person name="Sasakura Y."/>
            <person name="Shoguchi E."/>
            <person name="Shin-i T."/>
            <person name="Spagnuolo A."/>
            <person name="Stainier D."/>
            <person name="Suzuki M.M."/>
            <person name="Tassy O."/>
            <person name="Takatori N."/>
            <person name="Tokuoka M."/>
            <person name="Yagi K."/>
            <person name="Yoshizaki F."/>
            <person name="Wada S."/>
            <person name="Zhang C."/>
            <person name="Hyatt P.D."/>
            <person name="Larimer F."/>
            <person name="Detter C."/>
            <person name="Doggett N."/>
            <person name="Glavina T."/>
            <person name="Hawkins T."/>
            <person name="Richardson P."/>
            <person name="Lucas S."/>
            <person name="Kohara Y."/>
            <person name="Levine M."/>
            <person name="Satoh N."/>
            <person name="Rokhsar D.S."/>
        </authorList>
    </citation>
    <scope>NUCLEOTIDE SEQUENCE [LARGE SCALE GENOMIC DNA]</scope>
</reference>
<keyword evidence="2" id="KW-0812">Transmembrane</keyword>
<dbReference type="GeneTree" id="ENSGT00660000097342"/>
<keyword evidence="2" id="KW-0472">Membrane</keyword>
<reference evidence="3" key="3">
    <citation type="submission" date="2025-08" db="UniProtKB">
        <authorList>
            <consortium name="Ensembl"/>
        </authorList>
    </citation>
    <scope>IDENTIFICATION</scope>
</reference>
<feature type="compositionally biased region" description="Basic and acidic residues" evidence="1">
    <location>
        <begin position="331"/>
        <end position="354"/>
    </location>
</feature>
<gene>
    <name evidence="3" type="primary">LOC100179307</name>
</gene>
<dbReference type="KEGG" id="cin:100179307"/>
<keyword evidence="2" id="KW-1133">Transmembrane helix</keyword>
<dbReference type="Ensembl" id="ENSCINT00000030891.1">
    <property type="protein sequence ID" value="ENSCINP00000030474.1"/>
    <property type="gene ID" value="ENSCING00000021951.1"/>
</dbReference>
<proteinExistence type="predicted"/>
<dbReference type="HOGENOM" id="CLU_566129_0_0_1"/>
<dbReference type="Gene3D" id="2.20.100.10">
    <property type="entry name" value="Thrombospondin type-1 (TSP1) repeat"/>
    <property type="match status" value="1"/>
</dbReference>
<evidence type="ECO:0000256" key="2">
    <source>
        <dbReference type="SAM" id="Phobius"/>
    </source>
</evidence>
<sequence>MTRQRCYLFLYLYLNLGGYFMSIEAISTAALLYLIQRHQTLTYQHRANQRSTPRPQWSTWEQWTLCSSSTTAGVRVRSRGCTLASCDRLPGMNFETQTCNMSNRPRAQRKTEYMDMCTNDGMMNTTLSCRLYMENPEMAQTIYQSSGCVFEMADASRNPSERSNIVFGRNPVTSSGEISLSQPHQDGMTTSNLETGRFNQGTGQIVGTQRSAPDINQSTQSTILSSFAIARYCSDICSGSLVPATGVAALGFSSARTVADVLFILSTNPLLKGNAVLLQMRYNACTQECATLGTRYGTTGLILAQQRQPNVAGLRVTFNIGEGTGLGRKKRDAEWEQRARSKRNERSETKEQKSRVKRQSSSRYWTPCYEQRRTTSDPRVLRLDGTLGELFFFENNQQKFIHTLCLGRSLGRRGLYSAAELVTHDITQQPAICRQGYLQRFGLMIFPDVNGTFSFRSGESFTVRLEPFLLESHCALSVPRVG</sequence>
<dbReference type="EMBL" id="EAAA01000839">
    <property type="status" value="NOT_ANNOTATED_CDS"/>
    <property type="molecule type" value="Genomic_DNA"/>
</dbReference>
<dbReference type="Proteomes" id="UP000008144">
    <property type="component" value="Chromosome 11"/>
</dbReference>
<dbReference type="SMART" id="SM00209">
    <property type="entry name" value="TSP1"/>
    <property type="match status" value="1"/>
</dbReference>
<protein>
    <submittedName>
        <fullName evidence="3">Uncharacterized LOC100179307</fullName>
    </submittedName>
</protein>
<keyword evidence="4" id="KW-1185">Reference proteome</keyword>
<dbReference type="PROSITE" id="PS50092">
    <property type="entry name" value="TSP1"/>
    <property type="match status" value="1"/>
</dbReference>
<dbReference type="GeneID" id="100179307"/>
<dbReference type="RefSeq" id="XP_002123505.1">
    <property type="nucleotide sequence ID" value="XM_002123469.3"/>
</dbReference>
<accession>A0A1W2W467</accession>
<feature type="transmembrane region" description="Helical" evidence="2">
    <location>
        <begin position="12"/>
        <end position="35"/>
    </location>
</feature>
<accession>H2XLE2</accession>
<dbReference type="InterPro" id="IPR036383">
    <property type="entry name" value="TSP1_rpt_sf"/>
</dbReference>
<organism evidence="3 4">
    <name type="scientific">Ciona intestinalis</name>
    <name type="common">Transparent sea squirt</name>
    <name type="synonym">Ascidia intestinalis</name>
    <dbReference type="NCBI Taxonomy" id="7719"/>
    <lineage>
        <taxon>Eukaryota</taxon>
        <taxon>Metazoa</taxon>
        <taxon>Chordata</taxon>
        <taxon>Tunicata</taxon>
        <taxon>Ascidiacea</taxon>
        <taxon>Phlebobranchia</taxon>
        <taxon>Cionidae</taxon>
        <taxon>Ciona</taxon>
    </lineage>
</organism>
<dbReference type="InterPro" id="IPR000884">
    <property type="entry name" value="TSP1_rpt"/>
</dbReference>
<dbReference type="SUPFAM" id="SSF82895">
    <property type="entry name" value="TSP-1 type 1 repeat"/>
    <property type="match status" value="1"/>
</dbReference>
<feature type="region of interest" description="Disordered" evidence="1">
    <location>
        <begin position="325"/>
        <end position="359"/>
    </location>
</feature>
<evidence type="ECO:0000313" key="3">
    <source>
        <dbReference type="Ensembl" id="ENSCINP00000030474.1"/>
    </source>
</evidence>
<reference evidence="3" key="2">
    <citation type="journal article" date="2008" name="Genome Biol.">
        <title>Improved genome assembly and evidence-based global gene model set for the chordate Ciona intestinalis: new insight into intron and operon populations.</title>
        <authorList>
            <person name="Satou Y."/>
            <person name="Mineta K."/>
            <person name="Ogasawara M."/>
            <person name="Sasakura Y."/>
            <person name="Shoguchi E."/>
            <person name="Ueno K."/>
            <person name="Yamada L."/>
            <person name="Matsumoto J."/>
            <person name="Wasserscheid J."/>
            <person name="Dewar K."/>
            <person name="Wiley G.B."/>
            <person name="Macmil S.L."/>
            <person name="Roe B.A."/>
            <person name="Zeller R.W."/>
            <person name="Hastings K.E."/>
            <person name="Lemaire P."/>
            <person name="Lindquist E."/>
            <person name="Endo T."/>
            <person name="Hotta K."/>
            <person name="Inaba K."/>
        </authorList>
    </citation>
    <scope>NUCLEOTIDE SEQUENCE [LARGE SCALE GENOMIC DNA]</scope>
    <source>
        <strain evidence="3">wild type</strain>
    </source>
</reference>
<name>H2XLE2_CIOIN</name>
<reference evidence="3" key="4">
    <citation type="submission" date="2025-09" db="UniProtKB">
        <authorList>
            <consortium name="Ensembl"/>
        </authorList>
    </citation>
    <scope>IDENTIFICATION</scope>
</reference>
<evidence type="ECO:0000256" key="1">
    <source>
        <dbReference type="SAM" id="MobiDB-lite"/>
    </source>
</evidence>
<dbReference type="InParanoid" id="H2XLE2"/>
<evidence type="ECO:0000313" key="4">
    <source>
        <dbReference type="Proteomes" id="UP000008144"/>
    </source>
</evidence>
<dbReference type="AlphaFoldDB" id="H2XLE2"/>
<feature type="region of interest" description="Disordered" evidence="1">
    <location>
        <begin position="174"/>
        <end position="198"/>
    </location>
</feature>